<dbReference type="Proteomes" id="UP001163321">
    <property type="component" value="Chromosome 13"/>
</dbReference>
<gene>
    <name evidence="1" type="ORF">PsorP6_013302</name>
</gene>
<comment type="caution">
    <text evidence="1">The sequence shown here is derived from an EMBL/GenBank/DDBJ whole genome shotgun (WGS) entry which is preliminary data.</text>
</comment>
<reference evidence="1 2" key="1">
    <citation type="journal article" date="2022" name="bioRxiv">
        <title>The genome of the oomycete Peronosclerospora sorghi, a cosmopolitan pathogen of maize and sorghum, is inflated with dispersed pseudogenes.</title>
        <authorList>
            <person name="Fletcher K."/>
            <person name="Martin F."/>
            <person name="Isakeit T."/>
            <person name="Cavanaugh K."/>
            <person name="Magill C."/>
            <person name="Michelmore R."/>
        </authorList>
    </citation>
    <scope>NUCLEOTIDE SEQUENCE [LARGE SCALE GENOMIC DNA]</scope>
    <source>
        <strain evidence="1">P6</strain>
    </source>
</reference>
<accession>A0ACC0WHG9</accession>
<dbReference type="EMBL" id="CM047592">
    <property type="protein sequence ID" value="KAI9918202.1"/>
    <property type="molecule type" value="Genomic_DNA"/>
</dbReference>
<evidence type="ECO:0000313" key="1">
    <source>
        <dbReference type="EMBL" id="KAI9918202.1"/>
    </source>
</evidence>
<proteinExistence type="predicted"/>
<evidence type="ECO:0000313" key="2">
    <source>
        <dbReference type="Proteomes" id="UP001163321"/>
    </source>
</evidence>
<keyword evidence="2" id="KW-1185">Reference proteome</keyword>
<protein>
    <submittedName>
        <fullName evidence="1">Uncharacterized protein</fullName>
    </submittedName>
</protein>
<sequence length="158" mass="17877">MKSKTQFQDLIQRGQPVVADFIAPRCGKCAQIEPFVLSLAEAHPDVTFAKLDVSILEVEELNKELDVGAYPEFRFVKEGNQVHDKVLGYKKSFLNEKAVQTLAMPLKKTSSFNTSYVEKYGLRISARHPQAQKVFSVECRFCTAFERECKIGAKRKAT</sequence>
<name>A0ACC0WHG9_9STRA</name>
<organism evidence="1 2">
    <name type="scientific">Peronosclerospora sorghi</name>
    <dbReference type="NCBI Taxonomy" id="230839"/>
    <lineage>
        <taxon>Eukaryota</taxon>
        <taxon>Sar</taxon>
        <taxon>Stramenopiles</taxon>
        <taxon>Oomycota</taxon>
        <taxon>Peronosporomycetes</taxon>
        <taxon>Peronosporales</taxon>
        <taxon>Peronosporaceae</taxon>
        <taxon>Peronosclerospora</taxon>
    </lineage>
</organism>